<reference evidence="3" key="2">
    <citation type="journal article" date="2015" name="Fish Shellfish Immunol.">
        <title>Early steps in the European eel (Anguilla anguilla)-Vibrio vulnificus interaction in the gills: Role of the RtxA13 toxin.</title>
        <authorList>
            <person name="Callol A."/>
            <person name="Pajuelo D."/>
            <person name="Ebbesson L."/>
            <person name="Teles M."/>
            <person name="MacKenzie S."/>
            <person name="Amaro C."/>
        </authorList>
    </citation>
    <scope>NUCLEOTIDE SEQUENCE</scope>
</reference>
<dbReference type="GO" id="GO:0046872">
    <property type="term" value="F:metal ion binding"/>
    <property type="evidence" value="ECO:0007669"/>
    <property type="project" value="InterPro"/>
</dbReference>
<evidence type="ECO:0000256" key="1">
    <source>
        <dbReference type="ARBA" id="ARBA00000815"/>
    </source>
</evidence>
<organism evidence="3">
    <name type="scientific">Anguilla anguilla</name>
    <name type="common">European freshwater eel</name>
    <name type="synonym">Muraena anguilla</name>
    <dbReference type="NCBI Taxonomy" id="7936"/>
    <lineage>
        <taxon>Eukaryota</taxon>
        <taxon>Metazoa</taxon>
        <taxon>Chordata</taxon>
        <taxon>Craniata</taxon>
        <taxon>Vertebrata</taxon>
        <taxon>Euteleostomi</taxon>
        <taxon>Actinopterygii</taxon>
        <taxon>Neopterygii</taxon>
        <taxon>Teleostei</taxon>
        <taxon>Anguilliformes</taxon>
        <taxon>Anguillidae</taxon>
        <taxon>Anguilla</taxon>
    </lineage>
</organism>
<dbReference type="SUPFAM" id="SSF56300">
    <property type="entry name" value="Metallo-dependent phosphatases"/>
    <property type="match status" value="1"/>
</dbReference>
<dbReference type="GO" id="GO:0000166">
    <property type="term" value="F:nucleotide binding"/>
    <property type="evidence" value="ECO:0007669"/>
    <property type="project" value="InterPro"/>
</dbReference>
<name>A0A0E9SF22_ANGAN</name>
<dbReference type="EC" id="3.1.3.5" evidence="2"/>
<dbReference type="PROSITE" id="PS00786">
    <property type="entry name" value="5_NUCLEOTIDASE_2"/>
    <property type="match status" value="1"/>
</dbReference>
<dbReference type="GO" id="GO:0008253">
    <property type="term" value="F:5'-nucleotidase activity"/>
    <property type="evidence" value="ECO:0007669"/>
    <property type="project" value="UniProtKB-EC"/>
</dbReference>
<dbReference type="AlphaFoldDB" id="A0A0E9SF22"/>
<dbReference type="Gene3D" id="3.60.21.10">
    <property type="match status" value="1"/>
</dbReference>
<protein>
    <recommendedName>
        <fullName evidence="2">5'-nucleotidase</fullName>
        <ecNumber evidence="2">3.1.3.5</ecNumber>
    </recommendedName>
</protein>
<dbReference type="InterPro" id="IPR006146">
    <property type="entry name" value="5'-Nucleotdase_CS"/>
</dbReference>
<comment type="catalytic activity">
    <reaction evidence="1">
        <text>a ribonucleoside 5'-phosphate + H2O = a ribonucleoside + phosphate</text>
        <dbReference type="Rhea" id="RHEA:12484"/>
        <dbReference type="ChEBI" id="CHEBI:15377"/>
        <dbReference type="ChEBI" id="CHEBI:18254"/>
        <dbReference type="ChEBI" id="CHEBI:43474"/>
        <dbReference type="ChEBI" id="CHEBI:58043"/>
        <dbReference type="EC" id="3.1.3.5"/>
    </reaction>
</comment>
<reference evidence="3" key="1">
    <citation type="submission" date="2014-11" db="EMBL/GenBank/DDBJ databases">
        <authorList>
            <person name="Amaro Gonzalez C."/>
        </authorList>
    </citation>
    <scope>NUCLEOTIDE SEQUENCE</scope>
</reference>
<evidence type="ECO:0000313" key="3">
    <source>
        <dbReference type="EMBL" id="JAH39881.1"/>
    </source>
</evidence>
<proteinExistence type="predicted"/>
<sequence>MNKLRYDAMALGNHEFDNGVDGLD</sequence>
<dbReference type="EMBL" id="GBXM01068696">
    <property type="protein sequence ID" value="JAH39881.1"/>
    <property type="molecule type" value="Transcribed_RNA"/>
</dbReference>
<dbReference type="InterPro" id="IPR029052">
    <property type="entry name" value="Metallo-depent_PP-like"/>
</dbReference>
<accession>A0A0E9SF22</accession>
<evidence type="ECO:0000256" key="2">
    <source>
        <dbReference type="ARBA" id="ARBA00012643"/>
    </source>
</evidence>